<protein>
    <submittedName>
        <fullName evidence="1">tRNA pseudouridine(55) synthase TruB</fullName>
    </submittedName>
</protein>
<evidence type="ECO:0000313" key="1">
    <source>
        <dbReference type="EMBL" id="MDD9205004.1"/>
    </source>
</evidence>
<proteinExistence type="predicted"/>
<dbReference type="Proteomes" id="UP001165561">
    <property type="component" value="Unassembled WGS sequence"/>
</dbReference>
<sequence>MPRGRTPAGDGLLLLDKPEGWTSHDVVARTRRLAAT</sequence>
<feature type="non-terminal residue" evidence="1">
    <location>
        <position position="36"/>
    </location>
</feature>
<gene>
    <name evidence="1" type="ORF">PU560_00825</name>
</gene>
<dbReference type="InterPro" id="IPR020103">
    <property type="entry name" value="PsdUridine_synth_cat_dom_sf"/>
</dbReference>
<dbReference type="EMBL" id="JARACI010000177">
    <property type="protein sequence ID" value="MDD9205004.1"/>
    <property type="molecule type" value="Genomic_DNA"/>
</dbReference>
<dbReference type="SUPFAM" id="SSF55120">
    <property type="entry name" value="Pseudouridine synthase"/>
    <property type="match status" value="1"/>
</dbReference>
<reference evidence="1" key="1">
    <citation type="submission" date="2023-02" db="EMBL/GenBank/DDBJ databases">
        <title>Georgenia sp.10Sc9-8, isolated from a soil sample collected from the Taklamakan desert.</title>
        <authorList>
            <person name="Liu S."/>
        </authorList>
    </citation>
    <scope>NUCLEOTIDE SEQUENCE</scope>
    <source>
        <strain evidence="1">10Sc9-8</strain>
    </source>
</reference>
<dbReference type="Gene3D" id="3.30.2350.10">
    <property type="entry name" value="Pseudouridine synthase"/>
    <property type="match status" value="1"/>
</dbReference>
<evidence type="ECO:0000313" key="2">
    <source>
        <dbReference type="Proteomes" id="UP001165561"/>
    </source>
</evidence>
<name>A0ABT5TSQ7_9MICO</name>
<organism evidence="1 2">
    <name type="scientific">Georgenia halotolerans</name>
    <dbReference type="NCBI Taxonomy" id="3028317"/>
    <lineage>
        <taxon>Bacteria</taxon>
        <taxon>Bacillati</taxon>
        <taxon>Actinomycetota</taxon>
        <taxon>Actinomycetes</taxon>
        <taxon>Micrococcales</taxon>
        <taxon>Bogoriellaceae</taxon>
        <taxon>Georgenia</taxon>
    </lineage>
</organism>
<accession>A0ABT5TSQ7</accession>
<keyword evidence="2" id="KW-1185">Reference proteome</keyword>
<comment type="caution">
    <text evidence="1">The sequence shown here is derived from an EMBL/GenBank/DDBJ whole genome shotgun (WGS) entry which is preliminary data.</text>
</comment>